<protein>
    <submittedName>
        <fullName evidence="3">SGNH hydrolase</fullName>
    </submittedName>
</protein>
<feature type="region of interest" description="Disordered" evidence="1">
    <location>
        <begin position="245"/>
        <end position="270"/>
    </location>
</feature>
<accession>A0A511JD16</accession>
<proteinExistence type="predicted"/>
<keyword evidence="3" id="KW-0378">Hydrolase</keyword>
<dbReference type="InterPro" id="IPR053140">
    <property type="entry name" value="GDSL_Rv0518-like"/>
</dbReference>
<evidence type="ECO:0000259" key="2">
    <source>
        <dbReference type="Pfam" id="PF13472"/>
    </source>
</evidence>
<gene>
    <name evidence="3" type="ORF">CCO02nite_25300</name>
</gene>
<dbReference type="EMBL" id="BJWG01000012">
    <property type="protein sequence ID" value="GEL95872.1"/>
    <property type="molecule type" value="Genomic_DNA"/>
</dbReference>
<keyword evidence="4" id="KW-1185">Reference proteome</keyword>
<dbReference type="GO" id="GO:0016787">
    <property type="term" value="F:hydrolase activity"/>
    <property type="evidence" value="ECO:0007669"/>
    <property type="project" value="UniProtKB-KW"/>
</dbReference>
<dbReference type="Proteomes" id="UP000321720">
    <property type="component" value="Unassembled WGS sequence"/>
</dbReference>
<organism evidence="3 4">
    <name type="scientific">Cellulomonas composti</name>
    <dbReference type="NCBI Taxonomy" id="266130"/>
    <lineage>
        <taxon>Bacteria</taxon>
        <taxon>Bacillati</taxon>
        <taxon>Actinomycetota</taxon>
        <taxon>Actinomycetes</taxon>
        <taxon>Micrococcales</taxon>
        <taxon>Cellulomonadaceae</taxon>
        <taxon>Cellulomonas</taxon>
    </lineage>
</organism>
<feature type="compositionally biased region" description="Basic and acidic residues" evidence="1">
    <location>
        <begin position="247"/>
        <end position="258"/>
    </location>
</feature>
<dbReference type="PANTHER" id="PTHR43784">
    <property type="entry name" value="GDSL-LIKE LIPASE/ACYLHYDROLASE, PUTATIVE (AFU_ORTHOLOGUE AFUA_2G00820)-RELATED"/>
    <property type="match status" value="1"/>
</dbReference>
<dbReference type="Gene3D" id="3.40.50.1110">
    <property type="entry name" value="SGNH hydrolase"/>
    <property type="match status" value="1"/>
</dbReference>
<evidence type="ECO:0000313" key="3">
    <source>
        <dbReference type="EMBL" id="GEL95872.1"/>
    </source>
</evidence>
<dbReference type="CDD" id="cd01832">
    <property type="entry name" value="SGNH_hydrolase_like_1"/>
    <property type="match status" value="1"/>
</dbReference>
<dbReference type="Pfam" id="PF13472">
    <property type="entry name" value="Lipase_GDSL_2"/>
    <property type="match status" value="1"/>
</dbReference>
<dbReference type="SUPFAM" id="SSF52266">
    <property type="entry name" value="SGNH hydrolase"/>
    <property type="match status" value="1"/>
</dbReference>
<dbReference type="InterPro" id="IPR013830">
    <property type="entry name" value="SGNH_hydro"/>
</dbReference>
<dbReference type="InterPro" id="IPR036514">
    <property type="entry name" value="SGNH_hydro_sf"/>
</dbReference>
<dbReference type="AlphaFoldDB" id="A0A511JD16"/>
<reference evidence="3 4" key="1">
    <citation type="submission" date="2019-07" db="EMBL/GenBank/DDBJ databases">
        <title>Whole genome shotgun sequence of Cellulomonas composti NBRC 100758.</title>
        <authorList>
            <person name="Hosoyama A."/>
            <person name="Uohara A."/>
            <person name="Ohji S."/>
            <person name="Ichikawa N."/>
        </authorList>
    </citation>
    <scope>NUCLEOTIDE SEQUENCE [LARGE SCALE GENOMIC DNA]</scope>
    <source>
        <strain evidence="3 4">NBRC 100758</strain>
    </source>
</reference>
<sequence>MPWTRYVAIGDSFTEGLWDSPDGLHDPTAPQRGWADQLAAHLSARRVAAGGTPLEYANLAIRGRRLRPILAEQVPAALAMQPDLVSLAGGGNDILRPTADVDRLARNLEAALVRLRTAGIDVLLSTGYDTAGSPLVRATRARIAVYNNHIWSMARRHGASVVDVWGVRSLGDWRMWSEDRIHLTTDGHTRVAQAALVGLGLQPDQENWDDPLAPLPPAPRIERWRGDAQWLRDHVYPWATRRLHGRSSGDLRMPKRPEPTPVELVPTSAD</sequence>
<name>A0A511JD16_9CELL</name>
<dbReference type="PANTHER" id="PTHR43784:SF2">
    <property type="entry name" value="GDSL-LIKE LIPASE_ACYLHYDROLASE, PUTATIVE (AFU_ORTHOLOGUE AFUA_2G00820)-RELATED"/>
    <property type="match status" value="1"/>
</dbReference>
<comment type="caution">
    <text evidence="3">The sequence shown here is derived from an EMBL/GenBank/DDBJ whole genome shotgun (WGS) entry which is preliminary data.</text>
</comment>
<evidence type="ECO:0000256" key="1">
    <source>
        <dbReference type="SAM" id="MobiDB-lite"/>
    </source>
</evidence>
<evidence type="ECO:0000313" key="4">
    <source>
        <dbReference type="Proteomes" id="UP000321720"/>
    </source>
</evidence>
<feature type="domain" description="SGNH hydrolase-type esterase" evidence="2">
    <location>
        <begin position="8"/>
        <end position="189"/>
    </location>
</feature>